<reference evidence="3" key="1">
    <citation type="submission" date="2021-02" db="EMBL/GenBank/DDBJ databases">
        <title>Rhodobacter shimadae sp. nov., an aerobic anoxygenic phototrophic bacterium isolated from a hot spring.</title>
        <authorList>
            <person name="Muramatsu S."/>
            <person name="Haruta S."/>
            <person name="Hirose S."/>
            <person name="Hanada S."/>
        </authorList>
    </citation>
    <scope>NUCLEOTIDE SEQUENCE</scope>
    <source>
        <strain evidence="3">N10</strain>
    </source>
</reference>
<sequence>MSDKDSPQTEAQDDVLKAVEDSDPARTDDTPEAEVKPVVTPEPVPPAADVPPVPPSPARPATPPAPPPRRSGALMGGVIGAVLALGAGYAALRYGPPDLLPMPAAAGLTESLATTEQEISALKAQIAELPAPVTVDPLLIERVSALEAAVASAQTPAAPDLSGIESRLAALEARVTALSDQPPASAAAGTGALPADAAQAIAALQAEVAALKSNGGAASEAMSAQAAEVKAQLEAAQAEAQKLAEASAAAAKAALAGAALSRLQAALDSGVPYEGALGDLGLDPVPEALAAHAATGVPTLQLLTDSFPDAARAALEASLKAQMGAGWTDRALTFLRTETGIRSLDPREGNDPDAVLSRAEAAVQDDRLVEALAELAALPPEGQAAMQPWADQAKARIGALAATTEIAAALGRE</sequence>
<feature type="region of interest" description="Disordered" evidence="2">
    <location>
        <begin position="1"/>
        <end position="72"/>
    </location>
</feature>
<dbReference type="Proteomes" id="UP000826300">
    <property type="component" value="Chromosome"/>
</dbReference>
<proteinExistence type="predicted"/>
<accession>A0A8G0ZVX2</accession>
<dbReference type="KEGG" id="nsm:JO391_19585"/>
<feature type="compositionally biased region" description="Basic and acidic residues" evidence="2">
    <location>
        <begin position="14"/>
        <end position="35"/>
    </location>
</feature>
<name>A0A8G0ZVX2_9RHOB</name>
<keyword evidence="1" id="KW-0175">Coiled coil</keyword>
<evidence type="ECO:0008006" key="5">
    <source>
        <dbReference type="Google" id="ProtNLM"/>
    </source>
</evidence>
<gene>
    <name evidence="3" type="ORF">JO391_19585</name>
</gene>
<feature type="coiled-coil region" evidence="1">
    <location>
        <begin position="219"/>
        <end position="253"/>
    </location>
</feature>
<feature type="compositionally biased region" description="Pro residues" evidence="2">
    <location>
        <begin position="40"/>
        <end position="69"/>
    </location>
</feature>
<evidence type="ECO:0000313" key="3">
    <source>
        <dbReference type="EMBL" id="QYZ69861.1"/>
    </source>
</evidence>
<evidence type="ECO:0000256" key="2">
    <source>
        <dbReference type="SAM" id="MobiDB-lite"/>
    </source>
</evidence>
<keyword evidence="4" id="KW-1185">Reference proteome</keyword>
<dbReference type="RefSeq" id="WP_220662077.1">
    <property type="nucleotide sequence ID" value="NZ_CP069370.1"/>
</dbReference>
<evidence type="ECO:0000256" key="1">
    <source>
        <dbReference type="SAM" id="Coils"/>
    </source>
</evidence>
<dbReference type="EMBL" id="CP069370">
    <property type="protein sequence ID" value="QYZ69861.1"/>
    <property type="molecule type" value="Genomic_DNA"/>
</dbReference>
<protein>
    <recommendedName>
        <fullName evidence="5">Mitochondrial inner membrane protein</fullName>
    </recommendedName>
</protein>
<organism evidence="3 4">
    <name type="scientific">Neotabrizicola shimadae</name>
    <dbReference type="NCBI Taxonomy" id="2807096"/>
    <lineage>
        <taxon>Bacteria</taxon>
        <taxon>Pseudomonadati</taxon>
        <taxon>Pseudomonadota</taxon>
        <taxon>Alphaproteobacteria</taxon>
        <taxon>Rhodobacterales</taxon>
        <taxon>Paracoccaceae</taxon>
        <taxon>Neotabrizicola</taxon>
    </lineage>
</organism>
<evidence type="ECO:0000313" key="4">
    <source>
        <dbReference type="Proteomes" id="UP000826300"/>
    </source>
</evidence>
<dbReference type="AlphaFoldDB" id="A0A8G0ZVX2"/>